<dbReference type="CDD" id="cd00519">
    <property type="entry name" value="Lipase_3"/>
    <property type="match status" value="1"/>
</dbReference>
<dbReference type="PANTHER" id="PTHR45856:SF24">
    <property type="entry name" value="FUNGAL LIPASE-LIKE DOMAIN-CONTAINING PROTEIN"/>
    <property type="match status" value="1"/>
</dbReference>
<dbReference type="GO" id="GO:0006629">
    <property type="term" value="P:lipid metabolic process"/>
    <property type="evidence" value="ECO:0007669"/>
    <property type="project" value="InterPro"/>
</dbReference>
<name>A0A1Q2GXZ7_9GAMM</name>
<dbReference type="InterPro" id="IPR002921">
    <property type="entry name" value="Fungal_lipase-type"/>
</dbReference>
<sequence length="390" mass="42734">MATLSPILCAELAKISYDIQKPDRRGRYTVIASNYLENIFSFDLSNGPIKGTSGGAIAHATGHQTGFVLVGKGTSPTGRMNPFKNDLVLAIRGTASLYDASTDCRANISVCDGGHSVHAGFNTLFETLKSELAPLLSSLKSHATVHCVGHSLGGAVASLVADWAKRRFDVNVKLYTFGAPKVGLTNFALSTTNALEPKNIFRCVNGGDIVPMVPFWPFMQAPYNAPEYKMDNNQIIAPWHHLMKYYTRNSQKQSWDSINKRVTFNPFKRVTLDIAHATQVQPSIYWMNRLSEALMTVLRQAKLGALNALQSGTANGLGLYDKIAMILANNNFHTVDLTGPINGLLACMLAFAGYARTKIKELSAEFIKWVFEKTLQMVNRIAQKALSAVD</sequence>
<dbReference type="PANTHER" id="PTHR45856">
    <property type="entry name" value="ALPHA/BETA-HYDROLASES SUPERFAMILY PROTEIN"/>
    <property type="match status" value="1"/>
</dbReference>
<dbReference type="EMBL" id="CP019628">
    <property type="protein sequence ID" value="AQQ00006.1"/>
    <property type="molecule type" value="Genomic_DNA"/>
</dbReference>
<feature type="domain" description="Fungal lipase-type" evidence="1">
    <location>
        <begin position="88"/>
        <end position="216"/>
    </location>
</feature>
<dbReference type="InterPro" id="IPR051218">
    <property type="entry name" value="Sec_MonoDiacylglyc_Lipase"/>
</dbReference>
<dbReference type="STRING" id="247523.B0W48_09530"/>
<organism evidence="2 3">
    <name type="scientific">Pseudoalteromonas aliena</name>
    <dbReference type="NCBI Taxonomy" id="247523"/>
    <lineage>
        <taxon>Bacteria</taxon>
        <taxon>Pseudomonadati</taxon>
        <taxon>Pseudomonadota</taxon>
        <taxon>Gammaproteobacteria</taxon>
        <taxon>Alteromonadales</taxon>
        <taxon>Pseudoalteromonadaceae</taxon>
        <taxon>Pseudoalteromonas</taxon>
    </lineage>
</organism>
<dbReference type="Proteomes" id="UP000188243">
    <property type="component" value="Chromosome"/>
</dbReference>
<dbReference type="SUPFAM" id="SSF53474">
    <property type="entry name" value="alpha/beta-Hydrolases"/>
    <property type="match status" value="1"/>
</dbReference>
<gene>
    <name evidence="2" type="ORF">B0W48_09530</name>
</gene>
<evidence type="ECO:0000313" key="2">
    <source>
        <dbReference type="EMBL" id="AQQ00006.1"/>
    </source>
</evidence>
<dbReference type="AlphaFoldDB" id="A0A1Q2GXZ7"/>
<evidence type="ECO:0000259" key="1">
    <source>
        <dbReference type="Pfam" id="PF01764"/>
    </source>
</evidence>
<protein>
    <submittedName>
        <fullName evidence="2">Lipase</fullName>
    </submittedName>
</protein>
<dbReference type="Pfam" id="PF01764">
    <property type="entry name" value="Lipase_3"/>
    <property type="match status" value="1"/>
</dbReference>
<dbReference type="RefSeq" id="WP_077536733.1">
    <property type="nucleotide sequence ID" value="NZ_CP019628.1"/>
</dbReference>
<dbReference type="InterPro" id="IPR029058">
    <property type="entry name" value="AB_hydrolase_fold"/>
</dbReference>
<accession>A0A1Q2GXZ7</accession>
<dbReference type="Gene3D" id="3.40.50.1820">
    <property type="entry name" value="alpha/beta hydrolase"/>
    <property type="match status" value="1"/>
</dbReference>
<reference evidence="2 3" key="1">
    <citation type="submission" date="2017-02" db="EMBL/GenBank/DDBJ databases">
        <title>Complete genome sequence of the cold-active Pseudoalteromonas aliena strain EH1 isolated from Arctic seawater.</title>
        <authorList>
            <person name="Kim E."/>
            <person name="Heo E."/>
            <person name="Kim H."/>
            <person name="Kim D."/>
        </authorList>
    </citation>
    <scope>NUCLEOTIDE SEQUENCE [LARGE SCALE GENOMIC DNA]</scope>
    <source>
        <strain evidence="2 3">EH1</strain>
    </source>
</reference>
<dbReference type="KEGG" id="paln:B0W48_09530"/>
<evidence type="ECO:0000313" key="3">
    <source>
        <dbReference type="Proteomes" id="UP000188243"/>
    </source>
</evidence>
<proteinExistence type="predicted"/>